<reference evidence="1 2" key="1">
    <citation type="submission" date="2018-01" db="EMBL/GenBank/DDBJ databases">
        <authorList>
            <person name="Gaut B.S."/>
            <person name="Morton B.R."/>
            <person name="Clegg M.T."/>
            <person name="Duvall M.R."/>
        </authorList>
    </citation>
    <scope>NUCLEOTIDE SEQUENCE [LARGE SCALE GENOMIC DNA]</scope>
    <source>
        <strain evidence="1">GP69</strain>
    </source>
</reference>
<evidence type="ECO:0000313" key="1">
    <source>
        <dbReference type="EMBL" id="SOY30070.1"/>
    </source>
</evidence>
<organism evidence="1 2">
    <name type="scientific">Acetatifactor muris</name>
    <dbReference type="NCBI Taxonomy" id="879566"/>
    <lineage>
        <taxon>Bacteria</taxon>
        <taxon>Bacillati</taxon>
        <taxon>Bacillota</taxon>
        <taxon>Clostridia</taxon>
        <taxon>Lachnospirales</taxon>
        <taxon>Lachnospiraceae</taxon>
        <taxon>Acetatifactor</taxon>
    </lineage>
</organism>
<dbReference type="OrthoDB" id="2052581at2"/>
<accession>A0A2K4ZHX5</accession>
<gene>
    <name evidence="1" type="ORF">AMURIS_02793</name>
</gene>
<evidence type="ECO:0000313" key="2">
    <source>
        <dbReference type="Proteomes" id="UP000236311"/>
    </source>
</evidence>
<dbReference type="EMBL" id="OFSM01000013">
    <property type="protein sequence ID" value="SOY30070.1"/>
    <property type="molecule type" value="Genomic_DNA"/>
</dbReference>
<dbReference type="Proteomes" id="UP000236311">
    <property type="component" value="Unassembled WGS sequence"/>
</dbReference>
<proteinExistence type="predicted"/>
<protein>
    <submittedName>
        <fullName evidence="1">Uncharacterized protein</fullName>
    </submittedName>
</protein>
<keyword evidence="2" id="KW-1185">Reference proteome</keyword>
<dbReference type="AlphaFoldDB" id="A0A2K4ZHX5"/>
<name>A0A2K4ZHX5_9FIRM</name>
<dbReference type="RefSeq" id="WP_103240132.1">
    <property type="nucleotide sequence ID" value="NZ_JANJZD010000012.1"/>
</dbReference>
<sequence>MSREAELIKEIDKHIKKAGGLYGLELPDSDLRIIQAALVEKEVRMSRIEAGDVVTDNGYHQEVVITRIDKHGYFEGYYVADGVTVKGLEIKNFVKIADKSGEWKSCRGGVYFQRKGGDPPSEE</sequence>